<accession>A0AAV3TAU9</accession>
<keyword evidence="2" id="KW-1133">Transmembrane helix</keyword>
<feature type="transmembrane region" description="Helical" evidence="2">
    <location>
        <begin position="80"/>
        <end position="103"/>
    </location>
</feature>
<feature type="compositionally biased region" description="Basic and acidic residues" evidence="1">
    <location>
        <begin position="391"/>
        <end position="402"/>
    </location>
</feature>
<dbReference type="Proteomes" id="UP001500420">
    <property type="component" value="Unassembled WGS sequence"/>
</dbReference>
<evidence type="ECO:0000256" key="1">
    <source>
        <dbReference type="SAM" id="MobiDB-lite"/>
    </source>
</evidence>
<evidence type="ECO:0000313" key="3">
    <source>
        <dbReference type="EMBL" id="GAA0670297.1"/>
    </source>
</evidence>
<comment type="caution">
    <text evidence="3">The sequence shown here is derived from an EMBL/GenBank/DDBJ whole genome shotgun (WGS) entry which is preliminary data.</text>
</comment>
<keyword evidence="4" id="KW-1185">Reference proteome</keyword>
<name>A0AAV3TAU9_9EURY</name>
<sequence length="402" mass="40671">MSVVALLAPDLALGLSVRVVRLLGLPSPSVPLISALLTAVLSVVRLLQGSLLPLSALTAIPSSRLLVLRPLPGVLLPWRLVSASLISSAAVASASLAAVLGVLAPVAGLVDRELVAAPLSAGSLAAAPTGVRSPIAGLSAARLAGRTVPAIASGPLALSAALASAVRIAAREVLAVPRPPLSFLPVVLRSAVLLAALPPAALAPARLSVPVAVGRRSLLPTAHVALLLASFGSAFATGSAALFAALVRVFALAAPLTSLTPLSRHLRLVRPALVAPAIVDLRRLVAARSLAAAIDAAVAIDVSLAVVFLPAVLALALGAPTAPVVLVVLRVAAVRAIFRTGIVVWHSSSTESARRDNGPNRSERFSDERKRSASREVREGCSYAPGGVDDGDPRDAVSPARE</sequence>
<feature type="transmembrane region" description="Helical" evidence="2">
    <location>
        <begin position="217"/>
        <end position="236"/>
    </location>
</feature>
<gene>
    <name evidence="3" type="ORF">GCM10009020_15550</name>
</gene>
<dbReference type="EMBL" id="BAAADV010000002">
    <property type="protein sequence ID" value="GAA0670297.1"/>
    <property type="molecule type" value="Genomic_DNA"/>
</dbReference>
<feature type="compositionally biased region" description="Basic and acidic residues" evidence="1">
    <location>
        <begin position="352"/>
        <end position="379"/>
    </location>
</feature>
<evidence type="ECO:0000256" key="2">
    <source>
        <dbReference type="SAM" id="Phobius"/>
    </source>
</evidence>
<feature type="region of interest" description="Disordered" evidence="1">
    <location>
        <begin position="349"/>
        <end position="402"/>
    </location>
</feature>
<organism evidence="3 4">
    <name type="scientific">Natronoarchaeum mannanilyticum</name>
    <dbReference type="NCBI Taxonomy" id="926360"/>
    <lineage>
        <taxon>Archaea</taxon>
        <taxon>Methanobacteriati</taxon>
        <taxon>Methanobacteriota</taxon>
        <taxon>Stenosarchaea group</taxon>
        <taxon>Halobacteria</taxon>
        <taxon>Halobacteriales</taxon>
        <taxon>Natronoarchaeaceae</taxon>
    </lineage>
</organism>
<feature type="transmembrane region" description="Helical" evidence="2">
    <location>
        <begin position="290"/>
        <end position="318"/>
    </location>
</feature>
<evidence type="ECO:0000313" key="4">
    <source>
        <dbReference type="Proteomes" id="UP001500420"/>
    </source>
</evidence>
<proteinExistence type="predicted"/>
<protein>
    <submittedName>
        <fullName evidence="3">Uncharacterized protein</fullName>
    </submittedName>
</protein>
<feature type="transmembrane region" description="Helical" evidence="2">
    <location>
        <begin position="30"/>
        <end position="60"/>
    </location>
</feature>
<keyword evidence="2" id="KW-0472">Membrane</keyword>
<reference evidence="3 4" key="1">
    <citation type="journal article" date="2019" name="Int. J. Syst. Evol. Microbiol.">
        <title>The Global Catalogue of Microorganisms (GCM) 10K type strain sequencing project: providing services to taxonomists for standard genome sequencing and annotation.</title>
        <authorList>
            <consortium name="The Broad Institute Genomics Platform"/>
            <consortium name="The Broad Institute Genome Sequencing Center for Infectious Disease"/>
            <person name="Wu L."/>
            <person name="Ma J."/>
        </authorList>
    </citation>
    <scope>NUCLEOTIDE SEQUENCE [LARGE SCALE GENOMIC DNA]</scope>
    <source>
        <strain evidence="3 4">JCM 16328</strain>
    </source>
</reference>
<dbReference type="AlphaFoldDB" id="A0AAV3TAU9"/>
<keyword evidence="2" id="KW-0812">Transmembrane</keyword>